<organism evidence="2">
    <name type="scientific">uncultured Thermomicrobiales bacterium</name>
    <dbReference type="NCBI Taxonomy" id="1645740"/>
    <lineage>
        <taxon>Bacteria</taxon>
        <taxon>Pseudomonadati</taxon>
        <taxon>Thermomicrobiota</taxon>
        <taxon>Thermomicrobia</taxon>
        <taxon>Thermomicrobiales</taxon>
        <taxon>environmental samples</taxon>
    </lineage>
</organism>
<sequence>ARLSRSGADVVPVLPDLRRGDAGGAGDQRLLRPPALLRLHRLLRGAPDRGGLHPRRRADLRLADAGDDHAALPLGLAGDRRHDPQRVDRLGPRQAARLLRLLARARSRARGLPHPLPLAPHDPDRSHLLRDRPPRQRARLARLRPQLPPGDRPLVLPALHDQRGRLLDDRRARDHGDGPALRELPDRLPGPARILPARPARDRDRTPLRRDDLHPQQDFPRAGAGARSPSPAGQATLLGRRLRRRGVVAAAVGDAQAGGARWL</sequence>
<name>A0A6J4USL0_9BACT</name>
<evidence type="ECO:0000313" key="2">
    <source>
        <dbReference type="EMBL" id="CAA9555386.1"/>
    </source>
</evidence>
<feature type="compositionally biased region" description="Basic and acidic residues" evidence="1">
    <location>
        <begin position="199"/>
        <end position="215"/>
    </location>
</feature>
<feature type="non-terminal residue" evidence="2">
    <location>
        <position position="263"/>
    </location>
</feature>
<evidence type="ECO:0000256" key="1">
    <source>
        <dbReference type="SAM" id="MobiDB-lite"/>
    </source>
</evidence>
<dbReference type="AlphaFoldDB" id="A0A6J4USL0"/>
<feature type="region of interest" description="Disordered" evidence="1">
    <location>
        <begin position="72"/>
        <end position="92"/>
    </location>
</feature>
<feature type="compositionally biased region" description="Basic and acidic residues" evidence="1">
    <location>
        <begin position="78"/>
        <end position="91"/>
    </location>
</feature>
<feature type="compositionally biased region" description="Low complexity" evidence="1">
    <location>
        <begin position="187"/>
        <end position="198"/>
    </location>
</feature>
<feature type="non-terminal residue" evidence="2">
    <location>
        <position position="1"/>
    </location>
</feature>
<reference evidence="2" key="1">
    <citation type="submission" date="2020-02" db="EMBL/GenBank/DDBJ databases">
        <authorList>
            <person name="Meier V. D."/>
        </authorList>
    </citation>
    <scope>NUCLEOTIDE SEQUENCE</scope>
    <source>
        <strain evidence="2">AVDCRST_MAG18</strain>
    </source>
</reference>
<feature type="region of interest" description="Disordered" evidence="1">
    <location>
        <begin position="163"/>
        <end position="233"/>
    </location>
</feature>
<gene>
    <name evidence="2" type="ORF">AVDCRST_MAG18-636</name>
</gene>
<feature type="compositionally biased region" description="Basic and acidic residues" evidence="1">
    <location>
        <begin position="163"/>
        <end position="177"/>
    </location>
</feature>
<dbReference type="EMBL" id="CADCWN010000048">
    <property type="protein sequence ID" value="CAA9555386.1"/>
    <property type="molecule type" value="Genomic_DNA"/>
</dbReference>
<feature type="compositionally biased region" description="Basic and acidic residues" evidence="1">
    <location>
        <begin position="121"/>
        <end position="131"/>
    </location>
</feature>
<proteinExistence type="predicted"/>
<feature type="region of interest" description="Disordered" evidence="1">
    <location>
        <begin position="110"/>
        <end position="131"/>
    </location>
</feature>
<protein>
    <submittedName>
        <fullName evidence="2">Uncharacterized protein</fullName>
    </submittedName>
</protein>
<feature type="compositionally biased region" description="Low complexity" evidence="1">
    <location>
        <begin position="220"/>
        <end position="233"/>
    </location>
</feature>
<accession>A0A6J4USL0</accession>